<protein>
    <submittedName>
        <fullName evidence="1">Uncharacterized protein</fullName>
    </submittedName>
</protein>
<dbReference type="EMBL" id="BARU01010570">
    <property type="protein sequence ID" value="GAH34486.1"/>
    <property type="molecule type" value="Genomic_DNA"/>
</dbReference>
<sequence length="65" mass="7604">MRNRINITQVILLFSVFVMLISCQKQKAEWKGTIEEVNGVIFVKNPKEPMYGEEMISIVKYKIVK</sequence>
<name>X1EMC3_9ZZZZ</name>
<accession>X1EMC3</accession>
<dbReference type="AlphaFoldDB" id="X1EMC3"/>
<comment type="caution">
    <text evidence="1">The sequence shown here is derived from an EMBL/GenBank/DDBJ whole genome shotgun (WGS) entry which is preliminary data.</text>
</comment>
<dbReference type="PROSITE" id="PS51257">
    <property type="entry name" value="PROKAR_LIPOPROTEIN"/>
    <property type="match status" value="1"/>
</dbReference>
<evidence type="ECO:0000313" key="1">
    <source>
        <dbReference type="EMBL" id="GAH34486.1"/>
    </source>
</evidence>
<reference evidence="1" key="1">
    <citation type="journal article" date="2014" name="Front. Microbiol.">
        <title>High frequency of phylogenetically diverse reductive dehalogenase-homologous genes in deep subseafloor sedimentary metagenomes.</title>
        <authorList>
            <person name="Kawai M."/>
            <person name="Futagami T."/>
            <person name="Toyoda A."/>
            <person name="Takaki Y."/>
            <person name="Nishi S."/>
            <person name="Hori S."/>
            <person name="Arai W."/>
            <person name="Tsubouchi T."/>
            <person name="Morono Y."/>
            <person name="Uchiyama I."/>
            <person name="Ito T."/>
            <person name="Fujiyama A."/>
            <person name="Inagaki F."/>
            <person name="Takami H."/>
        </authorList>
    </citation>
    <scope>NUCLEOTIDE SEQUENCE</scope>
    <source>
        <strain evidence="1">Expedition CK06-06</strain>
    </source>
</reference>
<organism evidence="1">
    <name type="scientific">marine sediment metagenome</name>
    <dbReference type="NCBI Taxonomy" id="412755"/>
    <lineage>
        <taxon>unclassified sequences</taxon>
        <taxon>metagenomes</taxon>
        <taxon>ecological metagenomes</taxon>
    </lineage>
</organism>
<gene>
    <name evidence="1" type="ORF">S03H2_20116</name>
</gene>
<proteinExistence type="predicted"/>